<dbReference type="EMBL" id="JANQDH010000079">
    <property type="protein sequence ID" value="MDH6061194.1"/>
    <property type="molecule type" value="Genomic_DNA"/>
</dbReference>
<keyword evidence="1" id="KW-1133">Transmembrane helix</keyword>
<proteinExistence type="predicted"/>
<dbReference type="Proteomes" id="UP001159387">
    <property type="component" value="Unassembled WGS sequence"/>
</dbReference>
<reference evidence="2 3" key="1">
    <citation type="journal article" date="2023" name="J. Phycol.">
        <title>Chrysosporum ovalisporum is synonymous with the true-branching cyanobacterium Umezakia natans (Nostocales/Aphanizomenonaceae).</title>
        <authorList>
            <person name="McGregor G.B."/>
            <person name="Sendall B.C."/>
            <person name="Niiyama Y."/>
            <person name="Tuji A."/>
            <person name="Willis A."/>
        </authorList>
    </citation>
    <scope>NUCLEOTIDE SEQUENCE [LARGE SCALE GENOMIC DNA]</scope>
    <source>
        <strain evidence="2 3">ANA360D</strain>
    </source>
</reference>
<evidence type="ECO:0000256" key="1">
    <source>
        <dbReference type="SAM" id="Phobius"/>
    </source>
</evidence>
<evidence type="ECO:0000313" key="3">
    <source>
        <dbReference type="Proteomes" id="UP001159387"/>
    </source>
</evidence>
<keyword evidence="1" id="KW-0812">Transmembrane</keyword>
<keyword evidence="3" id="KW-1185">Reference proteome</keyword>
<gene>
    <name evidence="2" type="ORF">NWP17_12215</name>
</gene>
<keyword evidence="1" id="KW-0472">Membrane</keyword>
<dbReference type="AlphaFoldDB" id="A0AA43GT03"/>
<accession>A0AA43GT03</accession>
<comment type="caution">
    <text evidence="2">The sequence shown here is derived from an EMBL/GenBank/DDBJ whole genome shotgun (WGS) entry which is preliminary data.</text>
</comment>
<protein>
    <submittedName>
        <fullName evidence="2">Uncharacterized protein</fullName>
    </submittedName>
</protein>
<dbReference type="RefSeq" id="WP_280655179.1">
    <property type="nucleotide sequence ID" value="NZ_JANQDH010000079.1"/>
</dbReference>
<feature type="transmembrane region" description="Helical" evidence="1">
    <location>
        <begin position="12"/>
        <end position="30"/>
    </location>
</feature>
<name>A0AA43GT03_9CYAN</name>
<sequence length="54" mass="6186">MEIMHQEDNKILYQFIYSICAGMAIVSLKISPHLVNNLTDILPQLLSNVGRRLM</sequence>
<organism evidence="2 3">
    <name type="scientific">Chrysosporum bergii ANA360D</name>
    <dbReference type="NCBI Taxonomy" id="617107"/>
    <lineage>
        <taxon>Bacteria</taxon>
        <taxon>Bacillati</taxon>
        <taxon>Cyanobacteriota</taxon>
        <taxon>Cyanophyceae</taxon>
        <taxon>Nostocales</taxon>
        <taxon>Nodulariaceae</taxon>
        <taxon>Chrysosporum</taxon>
    </lineage>
</organism>
<evidence type="ECO:0000313" key="2">
    <source>
        <dbReference type="EMBL" id="MDH6061194.1"/>
    </source>
</evidence>